<feature type="region of interest" description="Disordered" evidence="1">
    <location>
        <begin position="161"/>
        <end position="184"/>
    </location>
</feature>
<feature type="compositionally biased region" description="Polar residues" evidence="1">
    <location>
        <begin position="161"/>
        <end position="174"/>
    </location>
</feature>
<dbReference type="AlphaFoldDB" id="A0A4Y7T518"/>
<name>A0A4Y7T518_COPMI</name>
<dbReference type="OrthoDB" id="3105490at2759"/>
<accession>A0A4Y7T518</accession>
<reference evidence="2 3" key="1">
    <citation type="journal article" date="2019" name="Nat. Ecol. Evol.">
        <title>Megaphylogeny resolves global patterns of mushroom evolution.</title>
        <authorList>
            <person name="Varga T."/>
            <person name="Krizsan K."/>
            <person name="Foldi C."/>
            <person name="Dima B."/>
            <person name="Sanchez-Garcia M."/>
            <person name="Sanchez-Ramirez S."/>
            <person name="Szollosi G.J."/>
            <person name="Szarkandi J.G."/>
            <person name="Papp V."/>
            <person name="Albert L."/>
            <person name="Andreopoulos W."/>
            <person name="Angelini C."/>
            <person name="Antonin V."/>
            <person name="Barry K.W."/>
            <person name="Bougher N.L."/>
            <person name="Buchanan P."/>
            <person name="Buyck B."/>
            <person name="Bense V."/>
            <person name="Catcheside P."/>
            <person name="Chovatia M."/>
            <person name="Cooper J."/>
            <person name="Damon W."/>
            <person name="Desjardin D."/>
            <person name="Finy P."/>
            <person name="Geml J."/>
            <person name="Haridas S."/>
            <person name="Hughes K."/>
            <person name="Justo A."/>
            <person name="Karasinski D."/>
            <person name="Kautmanova I."/>
            <person name="Kiss B."/>
            <person name="Kocsube S."/>
            <person name="Kotiranta H."/>
            <person name="LaButti K.M."/>
            <person name="Lechner B.E."/>
            <person name="Liimatainen K."/>
            <person name="Lipzen A."/>
            <person name="Lukacs Z."/>
            <person name="Mihaltcheva S."/>
            <person name="Morgado L.N."/>
            <person name="Niskanen T."/>
            <person name="Noordeloos M.E."/>
            <person name="Ohm R.A."/>
            <person name="Ortiz-Santana B."/>
            <person name="Ovrebo C."/>
            <person name="Racz N."/>
            <person name="Riley R."/>
            <person name="Savchenko A."/>
            <person name="Shiryaev A."/>
            <person name="Soop K."/>
            <person name="Spirin V."/>
            <person name="Szebenyi C."/>
            <person name="Tomsovsky M."/>
            <person name="Tulloss R.E."/>
            <person name="Uehling J."/>
            <person name="Grigoriev I.V."/>
            <person name="Vagvolgyi C."/>
            <person name="Papp T."/>
            <person name="Martin F.M."/>
            <person name="Miettinen O."/>
            <person name="Hibbett D.S."/>
            <person name="Nagy L.G."/>
        </authorList>
    </citation>
    <scope>NUCLEOTIDE SEQUENCE [LARGE SCALE GENOMIC DNA]</scope>
    <source>
        <strain evidence="2 3">FP101781</strain>
    </source>
</reference>
<comment type="caution">
    <text evidence="2">The sequence shown here is derived from an EMBL/GenBank/DDBJ whole genome shotgun (WGS) entry which is preliminary data.</text>
</comment>
<protein>
    <submittedName>
        <fullName evidence="2">Uncharacterized protein</fullName>
    </submittedName>
</protein>
<dbReference type="Proteomes" id="UP000298030">
    <property type="component" value="Unassembled WGS sequence"/>
</dbReference>
<gene>
    <name evidence="2" type="ORF">FA13DRAFT_1711398</name>
</gene>
<proteinExistence type="predicted"/>
<evidence type="ECO:0000313" key="2">
    <source>
        <dbReference type="EMBL" id="TEB29044.1"/>
    </source>
</evidence>
<keyword evidence="3" id="KW-1185">Reference proteome</keyword>
<evidence type="ECO:0000313" key="3">
    <source>
        <dbReference type="Proteomes" id="UP000298030"/>
    </source>
</evidence>
<sequence length="243" mass="26410">MRLYFKFNTKISFLLLPTPIPPWSQEAATAQHRTIQTSPSAPAIRCHGLGGVEDLARLPPLRKRMFYDRAVPAANASGGVGPRQLNLLVWSTVKVTNSKVEYEIGLLISQALQKVGDLVTLDGQRVTMHRTLSNQSPESLNMLVIRPALRQALHEIFNSESKQVGGVSHSSTPPSHKGDLEGPPMLPGCEPAPLTSHQLQELGARFGRDPSSLSALVRTMWYSGNVCPDFTNIVTPSSSILGA</sequence>
<organism evidence="2 3">
    <name type="scientific">Coprinellus micaceus</name>
    <name type="common">Glistening ink-cap mushroom</name>
    <name type="synonym">Coprinus micaceus</name>
    <dbReference type="NCBI Taxonomy" id="71717"/>
    <lineage>
        <taxon>Eukaryota</taxon>
        <taxon>Fungi</taxon>
        <taxon>Dikarya</taxon>
        <taxon>Basidiomycota</taxon>
        <taxon>Agaricomycotina</taxon>
        <taxon>Agaricomycetes</taxon>
        <taxon>Agaricomycetidae</taxon>
        <taxon>Agaricales</taxon>
        <taxon>Agaricineae</taxon>
        <taxon>Psathyrellaceae</taxon>
        <taxon>Coprinellus</taxon>
    </lineage>
</organism>
<dbReference type="EMBL" id="QPFP01000029">
    <property type="protein sequence ID" value="TEB29044.1"/>
    <property type="molecule type" value="Genomic_DNA"/>
</dbReference>
<evidence type="ECO:0000256" key="1">
    <source>
        <dbReference type="SAM" id="MobiDB-lite"/>
    </source>
</evidence>